<protein>
    <submittedName>
        <fullName evidence="2 3">Uncharacterized protein</fullName>
    </submittedName>
</protein>
<dbReference type="EMBL" id="JH993004">
    <property type="protein sequence ID" value="EKX44414.1"/>
    <property type="molecule type" value="Genomic_DNA"/>
</dbReference>
<evidence type="ECO:0000256" key="1">
    <source>
        <dbReference type="SAM" id="MobiDB-lite"/>
    </source>
</evidence>
<sequence>MIRRLQTVVKRSLLQSGSRFERRSFRIDCSVRLKEHYENKQQNADDIYHHEHFNKKPMQQDNGFEKTKEAEKFHDLPPRSIDQILSEAAGPNISADCKASVKENVKENVEDSSVKRPESQVENSLPQDESNKMSLKTFIQNLPPFAKMNKQEVQETSSEFFKDQYSRTTKAVGKVLRKKLQPAIEQAILYINDKSGWTEIVKTCSENAAVRHPNMFSRRNIEPQDLISIRQTRSIGMTDLSFCRYQDLLAQERNLGISLHEFQRKIRNSEAAVESALRYADMLYCLLVPQ</sequence>
<dbReference type="HOGENOM" id="CLU_961210_0_0_1"/>
<dbReference type="Proteomes" id="UP000011087">
    <property type="component" value="Unassembled WGS sequence"/>
</dbReference>
<organism evidence="2">
    <name type="scientific">Guillardia theta (strain CCMP2712)</name>
    <name type="common">Cryptophyte</name>
    <dbReference type="NCBI Taxonomy" id="905079"/>
    <lineage>
        <taxon>Eukaryota</taxon>
        <taxon>Cryptophyceae</taxon>
        <taxon>Pyrenomonadales</taxon>
        <taxon>Geminigeraceae</taxon>
        <taxon>Guillardia</taxon>
    </lineage>
</organism>
<evidence type="ECO:0000313" key="4">
    <source>
        <dbReference type="Proteomes" id="UP000011087"/>
    </source>
</evidence>
<keyword evidence="4" id="KW-1185">Reference proteome</keyword>
<reference evidence="2 4" key="1">
    <citation type="journal article" date="2012" name="Nature">
        <title>Algal genomes reveal evolutionary mosaicism and the fate of nucleomorphs.</title>
        <authorList>
            <consortium name="DOE Joint Genome Institute"/>
            <person name="Curtis B.A."/>
            <person name="Tanifuji G."/>
            <person name="Burki F."/>
            <person name="Gruber A."/>
            <person name="Irimia M."/>
            <person name="Maruyama S."/>
            <person name="Arias M.C."/>
            <person name="Ball S.G."/>
            <person name="Gile G.H."/>
            <person name="Hirakawa Y."/>
            <person name="Hopkins J.F."/>
            <person name="Kuo A."/>
            <person name="Rensing S.A."/>
            <person name="Schmutz J."/>
            <person name="Symeonidi A."/>
            <person name="Elias M."/>
            <person name="Eveleigh R.J."/>
            <person name="Herman E.K."/>
            <person name="Klute M.J."/>
            <person name="Nakayama T."/>
            <person name="Obornik M."/>
            <person name="Reyes-Prieto A."/>
            <person name="Armbrust E.V."/>
            <person name="Aves S.J."/>
            <person name="Beiko R.G."/>
            <person name="Coutinho P."/>
            <person name="Dacks J.B."/>
            <person name="Durnford D.G."/>
            <person name="Fast N.M."/>
            <person name="Green B.R."/>
            <person name="Grisdale C.J."/>
            <person name="Hempel F."/>
            <person name="Henrissat B."/>
            <person name="Hoppner M.P."/>
            <person name="Ishida K."/>
            <person name="Kim E."/>
            <person name="Koreny L."/>
            <person name="Kroth P.G."/>
            <person name="Liu Y."/>
            <person name="Malik S.B."/>
            <person name="Maier U.G."/>
            <person name="McRose D."/>
            <person name="Mock T."/>
            <person name="Neilson J.A."/>
            <person name="Onodera N.T."/>
            <person name="Poole A.M."/>
            <person name="Pritham E.J."/>
            <person name="Richards T.A."/>
            <person name="Rocap G."/>
            <person name="Roy S.W."/>
            <person name="Sarai C."/>
            <person name="Schaack S."/>
            <person name="Shirato S."/>
            <person name="Slamovits C.H."/>
            <person name="Spencer D.F."/>
            <person name="Suzuki S."/>
            <person name="Worden A.Z."/>
            <person name="Zauner S."/>
            <person name="Barry K."/>
            <person name="Bell C."/>
            <person name="Bharti A.K."/>
            <person name="Crow J.A."/>
            <person name="Grimwood J."/>
            <person name="Kramer R."/>
            <person name="Lindquist E."/>
            <person name="Lucas S."/>
            <person name="Salamov A."/>
            <person name="McFadden G.I."/>
            <person name="Lane C.E."/>
            <person name="Keeling P.J."/>
            <person name="Gray M.W."/>
            <person name="Grigoriev I.V."/>
            <person name="Archibald J.M."/>
        </authorList>
    </citation>
    <scope>NUCLEOTIDE SEQUENCE</scope>
    <source>
        <strain evidence="2 4">CCMP2712</strain>
    </source>
</reference>
<accession>L1J8I1</accession>
<dbReference type="RefSeq" id="XP_005831394.1">
    <property type="nucleotide sequence ID" value="XM_005831337.1"/>
</dbReference>
<feature type="region of interest" description="Disordered" evidence="1">
    <location>
        <begin position="104"/>
        <end position="128"/>
    </location>
</feature>
<proteinExistence type="predicted"/>
<dbReference type="EnsemblProtists" id="EKX44414">
    <property type="protein sequence ID" value="EKX44414"/>
    <property type="gene ID" value="GUITHDRAFT_109535"/>
</dbReference>
<dbReference type="KEGG" id="gtt:GUITHDRAFT_109535"/>
<reference evidence="3" key="3">
    <citation type="submission" date="2015-06" db="UniProtKB">
        <authorList>
            <consortium name="EnsemblProtists"/>
        </authorList>
    </citation>
    <scope>IDENTIFICATION</scope>
</reference>
<name>L1J8I1_GUITC</name>
<dbReference type="GeneID" id="17301115"/>
<feature type="compositionally biased region" description="Basic and acidic residues" evidence="1">
    <location>
        <begin position="104"/>
        <end position="119"/>
    </location>
</feature>
<gene>
    <name evidence="2" type="ORF">GUITHDRAFT_109535</name>
</gene>
<dbReference type="AlphaFoldDB" id="L1J8I1"/>
<dbReference type="PaxDb" id="55529-EKX44414"/>
<reference evidence="4" key="2">
    <citation type="submission" date="2012-11" db="EMBL/GenBank/DDBJ databases">
        <authorList>
            <person name="Kuo A."/>
            <person name="Curtis B.A."/>
            <person name="Tanifuji G."/>
            <person name="Burki F."/>
            <person name="Gruber A."/>
            <person name="Irimia M."/>
            <person name="Maruyama S."/>
            <person name="Arias M.C."/>
            <person name="Ball S.G."/>
            <person name="Gile G.H."/>
            <person name="Hirakawa Y."/>
            <person name="Hopkins J.F."/>
            <person name="Rensing S.A."/>
            <person name="Schmutz J."/>
            <person name="Symeonidi A."/>
            <person name="Elias M."/>
            <person name="Eveleigh R.J."/>
            <person name="Herman E.K."/>
            <person name="Klute M.J."/>
            <person name="Nakayama T."/>
            <person name="Obornik M."/>
            <person name="Reyes-Prieto A."/>
            <person name="Armbrust E.V."/>
            <person name="Aves S.J."/>
            <person name="Beiko R.G."/>
            <person name="Coutinho P."/>
            <person name="Dacks J.B."/>
            <person name="Durnford D.G."/>
            <person name="Fast N.M."/>
            <person name="Green B.R."/>
            <person name="Grisdale C."/>
            <person name="Hempe F."/>
            <person name="Henrissat B."/>
            <person name="Hoppner M.P."/>
            <person name="Ishida K.-I."/>
            <person name="Kim E."/>
            <person name="Koreny L."/>
            <person name="Kroth P.G."/>
            <person name="Liu Y."/>
            <person name="Malik S.-B."/>
            <person name="Maier U.G."/>
            <person name="McRose D."/>
            <person name="Mock T."/>
            <person name="Neilson J.A."/>
            <person name="Onodera N.T."/>
            <person name="Poole A.M."/>
            <person name="Pritham E.J."/>
            <person name="Richards T.A."/>
            <person name="Rocap G."/>
            <person name="Roy S.W."/>
            <person name="Sarai C."/>
            <person name="Schaack S."/>
            <person name="Shirato S."/>
            <person name="Slamovits C.H."/>
            <person name="Spencer D.F."/>
            <person name="Suzuki S."/>
            <person name="Worden A.Z."/>
            <person name="Zauner S."/>
            <person name="Barry K."/>
            <person name="Bell C."/>
            <person name="Bharti A.K."/>
            <person name="Crow J.A."/>
            <person name="Grimwood J."/>
            <person name="Kramer R."/>
            <person name="Lindquist E."/>
            <person name="Lucas S."/>
            <person name="Salamov A."/>
            <person name="McFadden G.I."/>
            <person name="Lane C.E."/>
            <person name="Keeling P.J."/>
            <person name="Gray M.W."/>
            <person name="Grigoriev I.V."/>
            <person name="Archibald J.M."/>
        </authorList>
    </citation>
    <scope>NUCLEOTIDE SEQUENCE</scope>
    <source>
        <strain evidence="4">CCMP2712</strain>
    </source>
</reference>
<evidence type="ECO:0000313" key="3">
    <source>
        <dbReference type="EnsemblProtists" id="EKX44414"/>
    </source>
</evidence>
<evidence type="ECO:0000313" key="2">
    <source>
        <dbReference type="EMBL" id="EKX44414.1"/>
    </source>
</evidence>